<dbReference type="PIRSF" id="PIRSF006135">
    <property type="entry name" value="CobU"/>
    <property type="match status" value="1"/>
</dbReference>
<dbReference type="GO" id="GO:0005524">
    <property type="term" value="F:ATP binding"/>
    <property type="evidence" value="ECO:0007669"/>
    <property type="project" value="UniProtKB-KW"/>
</dbReference>
<dbReference type="PANTHER" id="PTHR34848:SF1">
    <property type="entry name" value="BIFUNCTIONAL ADENOSYLCOBALAMIN BIOSYNTHESIS PROTEIN COBU"/>
    <property type="match status" value="1"/>
</dbReference>
<evidence type="ECO:0000256" key="8">
    <source>
        <dbReference type="ARBA" id="ARBA00012016"/>
    </source>
</evidence>
<evidence type="ECO:0000256" key="6">
    <source>
        <dbReference type="ARBA" id="ARBA00005159"/>
    </source>
</evidence>
<comment type="catalytic activity">
    <reaction evidence="2">
        <text>adenosylcob(III)inamide phosphate + GTP + H(+) = adenosylcob(III)inamide-GDP + diphosphate</text>
        <dbReference type="Rhea" id="RHEA:22712"/>
        <dbReference type="ChEBI" id="CHEBI:15378"/>
        <dbReference type="ChEBI" id="CHEBI:33019"/>
        <dbReference type="ChEBI" id="CHEBI:37565"/>
        <dbReference type="ChEBI" id="CHEBI:58502"/>
        <dbReference type="ChEBI" id="CHEBI:60487"/>
        <dbReference type="EC" id="2.7.7.62"/>
    </reaction>
</comment>
<evidence type="ECO:0000256" key="16">
    <source>
        <dbReference type="ARBA" id="ARBA00029570"/>
    </source>
</evidence>
<dbReference type="Pfam" id="PF02283">
    <property type="entry name" value="CobU"/>
    <property type="match status" value="1"/>
</dbReference>
<dbReference type="EC" id="2.7.1.156" evidence="8"/>
<dbReference type="GO" id="GO:0043752">
    <property type="term" value="F:adenosylcobinamide kinase activity"/>
    <property type="evidence" value="ECO:0007669"/>
    <property type="project" value="UniProtKB-EC"/>
</dbReference>
<dbReference type="UniPathway" id="UPA00148">
    <property type="reaction ID" value="UER00236"/>
</dbReference>
<sequence>METITMITFISGGARSGKSSFAENMALTIFKKARKTKAYVQLLYIATAKRSDHEMVQRIDRHQNERAKYWKTIEEPHFISKVLLKANSEDVILIDCLTVWLSNMMFDLDFNVKQFIEAVDEWLRIVRHKGLSLIIVSNDLNEGLPQSNLLVNDYIFILESLHKRIVNEADYAVEVITGIPTYWKGEKR</sequence>
<keyword evidence="13" id="KW-0418">Kinase</keyword>
<keyword evidence="15 19" id="KW-0342">GTP-binding</keyword>
<dbReference type="GO" id="GO:0009236">
    <property type="term" value="P:cobalamin biosynthetic process"/>
    <property type="evidence" value="ECO:0007669"/>
    <property type="project" value="UniProtKB-UniPathway"/>
</dbReference>
<feature type="binding site" evidence="19">
    <location>
        <begin position="46"/>
        <end position="48"/>
    </location>
    <ligand>
        <name>GTP</name>
        <dbReference type="ChEBI" id="CHEBI:37565"/>
    </ligand>
</feature>
<keyword evidence="14" id="KW-0067">ATP-binding</keyword>
<evidence type="ECO:0000256" key="14">
    <source>
        <dbReference type="ARBA" id="ARBA00022840"/>
    </source>
</evidence>
<evidence type="ECO:0000256" key="1">
    <source>
        <dbReference type="ARBA" id="ARBA00000312"/>
    </source>
</evidence>
<dbReference type="EC" id="2.7.7.62" evidence="9"/>
<feature type="binding site" evidence="19">
    <location>
        <begin position="12"/>
        <end position="19"/>
    </location>
    <ligand>
        <name>GTP</name>
        <dbReference type="ChEBI" id="CHEBI:37565"/>
    </ligand>
</feature>
<comment type="function">
    <text evidence="4">Catalyzes ATP-dependent phosphorylation of adenosylcobinamide and addition of GMP to adenosylcobinamide phosphate.</text>
</comment>
<evidence type="ECO:0000256" key="11">
    <source>
        <dbReference type="ARBA" id="ARBA00022679"/>
    </source>
</evidence>
<evidence type="ECO:0000256" key="9">
    <source>
        <dbReference type="ARBA" id="ARBA00012523"/>
    </source>
</evidence>
<keyword evidence="21" id="KW-1185">Reference proteome</keyword>
<keyword evidence="12 19" id="KW-0547">Nucleotide-binding</keyword>
<dbReference type="CDD" id="cd00544">
    <property type="entry name" value="CobU"/>
    <property type="match status" value="1"/>
</dbReference>
<accession>A0A1S2LK50</accession>
<dbReference type="InterPro" id="IPR027417">
    <property type="entry name" value="P-loop_NTPase"/>
</dbReference>
<evidence type="ECO:0000256" key="4">
    <source>
        <dbReference type="ARBA" id="ARBA00003889"/>
    </source>
</evidence>
<evidence type="ECO:0000256" key="18">
    <source>
        <dbReference type="PIRSR" id="PIRSR006135-1"/>
    </source>
</evidence>
<dbReference type="InterPro" id="IPR003203">
    <property type="entry name" value="CobU/CobP"/>
</dbReference>
<evidence type="ECO:0000256" key="12">
    <source>
        <dbReference type="ARBA" id="ARBA00022741"/>
    </source>
</evidence>
<evidence type="ECO:0000256" key="5">
    <source>
        <dbReference type="ARBA" id="ARBA00004692"/>
    </source>
</evidence>
<dbReference type="AlphaFoldDB" id="A0A1S2LK50"/>
<evidence type="ECO:0000256" key="17">
    <source>
        <dbReference type="ARBA" id="ARBA00030571"/>
    </source>
</evidence>
<dbReference type="Proteomes" id="UP000180098">
    <property type="component" value="Unassembled WGS sequence"/>
</dbReference>
<protein>
    <recommendedName>
        <fullName evidence="16">Adenosylcobinamide kinase</fullName>
        <ecNumber evidence="8">2.7.1.156</ecNumber>
        <ecNumber evidence="9">2.7.7.62</ecNumber>
    </recommendedName>
    <alternativeName>
        <fullName evidence="17">Adenosylcobinamide-phosphate guanylyltransferase</fullName>
    </alternativeName>
</protein>
<evidence type="ECO:0000313" key="20">
    <source>
        <dbReference type="EMBL" id="OIJ12801.1"/>
    </source>
</evidence>
<gene>
    <name evidence="20" type="ORF">BKP35_09485</name>
</gene>
<name>A0A1S2LK50_9BACI</name>
<evidence type="ECO:0000256" key="2">
    <source>
        <dbReference type="ARBA" id="ARBA00000711"/>
    </source>
</evidence>
<comment type="catalytic activity">
    <reaction evidence="1">
        <text>adenosylcob(III)inamide + ATP = adenosylcob(III)inamide phosphate + ADP + H(+)</text>
        <dbReference type="Rhea" id="RHEA:15769"/>
        <dbReference type="ChEBI" id="CHEBI:2480"/>
        <dbReference type="ChEBI" id="CHEBI:15378"/>
        <dbReference type="ChEBI" id="CHEBI:30616"/>
        <dbReference type="ChEBI" id="CHEBI:58502"/>
        <dbReference type="ChEBI" id="CHEBI:456216"/>
        <dbReference type="EC" id="2.7.1.156"/>
    </reaction>
</comment>
<organism evidence="20 21">
    <name type="scientific">Anaerobacillus arseniciselenatis</name>
    <dbReference type="NCBI Taxonomy" id="85682"/>
    <lineage>
        <taxon>Bacteria</taxon>
        <taxon>Bacillati</taxon>
        <taxon>Bacillota</taxon>
        <taxon>Bacilli</taxon>
        <taxon>Bacillales</taxon>
        <taxon>Bacillaceae</taxon>
        <taxon>Anaerobacillus</taxon>
    </lineage>
</organism>
<feature type="binding site" evidence="19">
    <location>
        <position position="74"/>
    </location>
    <ligand>
        <name>GTP</name>
        <dbReference type="ChEBI" id="CHEBI:37565"/>
    </ligand>
</feature>
<evidence type="ECO:0000256" key="13">
    <source>
        <dbReference type="ARBA" id="ARBA00022777"/>
    </source>
</evidence>
<evidence type="ECO:0000313" key="21">
    <source>
        <dbReference type="Proteomes" id="UP000180098"/>
    </source>
</evidence>
<dbReference type="EMBL" id="MLQQ01000018">
    <property type="protein sequence ID" value="OIJ12801.1"/>
    <property type="molecule type" value="Genomic_DNA"/>
</dbReference>
<reference evidence="20 21" key="1">
    <citation type="submission" date="2016-10" db="EMBL/GenBank/DDBJ databases">
        <title>Draft genome sequences of four alkaliphilic bacteria belonging to the Anaerobacillus genus.</title>
        <authorList>
            <person name="Bassil N.M."/>
            <person name="Lloyd J.R."/>
        </authorList>
    </citation>
    <scope>NUCLEOTIDE SEQUENCE [LARGE SCALE GENOMIC DNA]</scope>
    <source>
        <strain evidence="20 21">DSM 15340</strain>
    </source>
</reference>
<dbReference type="Gene3D" id="3.40.50.300">
    <property type="entry name" value="P-loop containing nucleotide triphosphate hydrolases"/>
    <property type="match status" value="1"/>
</dbReference>
<evidence type="ECO:0000256" key="10">
    <source>
        <dbReference type="ARBA" id="ARBA00022573"/>
    </source>
</evidence>
<comment type="similarity">
    <text evidence="7">Belongs to the CobU/CobP family.</text>
</comment>
<feature type="active site" description="GMP-histidine intermediate" evidence="18">
    <location>
        <position position="62"/>
    </location>
</feature>
<evidence type="ECO:0000256" key="7">
    <source>
        <dbReference type="ARBA" id="ARBA00007490"/>
    </source>
</evidence>
<keyword evidence="11" id="KW-0808">Transferase</keyword>
<dbReference type="GO" id="GO:0008820">
    <property type="term" value="F:cobinamide phosphate guanylyltransferase activity"/>
    <property type="evidence" value="ECO:0007669"/>
    <property type="project" value="UniProtKB-EC"/>
</dbReference>
<evidence type="ECO:0000256" key="3">
    <source>
        <dbReference type="ARBA" id="ARBA00001522"/>
    </source>
</evidence>
<evidence type="ECO:0000256" key="19">
    <source>
        <dbReference type="PIRSR" id="PIRSR006135-2"/>
    </source>
</evidence>
<evidence type="ECO:0000256" key="15">
    <source>
        <dbReference type="ARBA" id="ARBA00023134"/>
    </source>
</evidence>
<dbReference type="PANTHER" id="PTHR34848">
    <property type="match status" value="1"/>
</dbReference>
<dbReference type="SUPFAM" id="SSF52540">
    <property type="entry name" value="P-loop containing nucleoside triphosphate hydrolases"/>
    <property type="match status" value="1"/>
</dbReference>
<comment type="caution">
    <text evidence="20">The sequence shown here is derived from an EMBL/GenBank/DDBJ whole genome shotgun (WGS) entry which is preliminary data.</text>
</comment>
<dbReference type="OrthoDB" id="9799422at2"/>
<proteinExistence type="inferred from homology"/>
<keyword evidence="10" id="KW-0169">Cobalamin biosynthesis</keyword>
<dbReference type="GO" id="GO:0005525">
    <property type="term" value="F:GTP binding"/>
    <property type="evidence" value="ECO:0007669"/>
    <property type="project" value="UniProtKB-KW"/>
</dbReference>
<comment type="catalytic activity">
    <reaction evidence="3">
        <text>adenosylcob(III)inamide + GTP = adenosylcob(III)inamide phosphate + GDP + H(+)</text>
        <dbReference type="Rhea" id="RHEA:15765"/>
        <dbReference type="ChEBI" id="CHEBI:2480"/>
        <dbReference type="ChEBI" id="CHEBI:15378"/>
        <dbReference type="ChEBI" id="CHEBI:37565"/>
        <dbReference type="ChEBI" id="CHEBI:58189"/>
        <dbReference type="ChEBI" id="CHEBI:58502"/>
        <dbReference type="EC" id="2.7.1.156"/>
    </reaction>
</comment>
<comment type="pathway">
    <text evidence="6">Cofactor biosynthesis; adenosylcobalamin biosynthesis; adenosylcobalamin from cob(II)yrinate a,c-diamide: step 5/7.</text>
</comment>
<feature type="binding site" evidence="19">
    <location>
        <position position="95"/>
    </location>
    <ligand>
        <name>GTP</name>
        <dbReference type="ChEBI" id="CHEBI:37565"/>
    </ligand>
</feature>
<comment type="pathway">
    <text evidence="5">Cofactor biosynthesis; adenosylcobalamin biosynthesis; adenosylcobalamin from cob(II)yrinate a,c-diamide: step 6/7.</text>
</comment>